<evidence type="ECO:0000256" key="1">
    <source>
        <dbReference type="SAM" id="SignalP"/>
    </source>
</evidence>
<evidence type="ECO:0000313" key="3">
    <source>
        <dbReference type="Proteomes" id="UP000242814"/>
    </source>
</evidence>
<organism evidence="2 3">
    <name type="scientific">Paracoccidioides brasiliensis</name>
    <dbReference type="NCBI Taxonomy" id="121759"/>
    <lineage>
        <taxon>Eukaryota</taxon>
        <taxon>Fungi</taxon>
        <taxon>Dikarya</taxon>
        <taxon>Ascomycota</taxon>
        <taxon>Pezizomycotina</taxon>
        <taxon>Eurotiomycetes</taxon>
        <taxon>Eurotiomycetidae</taxon>
        <taxon>Onygenales</taxon>
        <taxon>Ajellomycetaceae</taxon>
        <taxon>Paracoccidioides</taxon>
    </lineage>
</organism>
<name>A0A1D2JMM6_PARBR</name>
<gene>
    <name evidence="2" type="ORF">ACO22_01171</name>
</gene>
<protein>
    <submittedName>
        <fullName evidence="2">Uncharacterized protein</fullName>
    </submittedName>
</protein>
<keyword evidence="1" id="KW-0732">Signal</keyword>
<accession>A0A1D2JMM6</accession>
<dbReference type="Proteomes" id="UP000242814">
    <property type="component" value="Unassembled WGS sequence"/>
</dbReference>
<feature type="chain" id="PRO_5008902510" evidence="1">
    <location>
        <begin position="19"/>
        <end position="52"/>
    </location>
</feature>
<sequence>MKSFYTLALLIAATVVSASPVPVGESKLLVRADAEALPRFIFYVVPSATTED</sequence>
<reference evidence="2 3" key="1">
    <citation type="submission" date="2016-06" db="EMBL/GenBank/DDBJ databases">
        <authorList>
            <person name="Kjaerup R.B."/>
            <person name="Dalgaard T.S."/>
            <person name="Juul-Madsen H.R."/>
        </authorList>
    </citation>
    <scope>NUCLEOTIDE SEQUENCE [LARGE SCALE GENOMIC DNA]</scope>
    <source>
        <strain evidence="2 3">Pb300</strain>
    </source>
</reference>
<proteinExistence type="predicted"/>
<dbReference type="AlphaFoldDB" id="A0A1D2JMM6"/>
<dbReference type="EMBL" id="LZYO01000026">
    <property type="protein sequence ID" value="ODH42646.1"/>
    <property type="molecule type" value="Genomic_DNA"/>
</dbReference>
<comment type="caution">
    <text evidence="2">The sequence shown here is derived from an EMBL/GenBank/DDBJ whole genome shotgun (WGS) entry which is preliminary data.</text>
</comment>
<evidence type="ECO:0000313" key="2">
    <source>
        <dbReference type="EMBL" id="ODH42646.1"/>
    </source>
</evidence>
<feature type="signal peptide" evidence="1">
    <location>
        <begin position="1"/>
        <end position="18"/>
    </location>
</feature>